<keyword evidence="4 9" id="KW-0808">Transferase</keyword>
<comment type="similarity">
    <text evidence="2 9">Belongs to the CN hydrolase family. Apolipoprotein N-acyltransferase subfamily.</text>
</comment>
<accession>A0A1U9K1L4</accession>
<evidence type="ECO:0000259" key="10">
    <source>
        <dbReference type="PROSITE" id="PS50263"/>
    </source>
</evidence>
<evidence type="ECO:0000256" key="8">
    <source>
        <dbReference type="ARBA" id="ARBA00023315"/>
    </source>
</evidence>
<keyword evidence="5 9" id="KW-0812">Transmembrane</keyword>
<dbReference type="STRING" id="643674.PAEH1_11115"/>
<proteinExistence type="inferred from homology"/>
<dbReference type="CDD" id="cd07571">
    <property type="entry name" value="ALP_N-acyl_transferase"/>
    <property type="match status" value="1"/>
</dbReference>
<feature type="transmembrane region" description="Helical" evidence="9">
    <location>
        <begin position="130"/>
        <end position="150"/>
    </location>
</feature>
<dbReference type="GO" id="GO:0005886">
    <property type="term" value="C:plasma membrane"/>
    <property type="evidence" value="ECO:0007669"/>
    <property type="project" value="UniProtKB-SubCell"/>
</dbReference>
<gene>
    <name evidence="9" type="primary">lnt</name>
    <name evidence="11" type="ORF">PAEH1_11115</name>
</gene>
<feature type="transmembrane region" description="Helical" evidence="9">
    <location>
        <begin position="91"/>
        <end position="118"/>
    </location>
</feature>
<dbReference type="AlphaFoldDB" id="A0A1U9K1L4"/>
<dbReference type="InterPro" id="IPR004563">
    <property type="entry name" value="Apolipo_AcylTrfase"/>
</dbReference>
<comment type="function">
    <text evidence="9">Catalyzes the phospholipid dependent N-acylation of the N-terminal cysteine of apolipoprotein, the last step in lipoprotein maturation.</text>
</comment>
<dbReference type="Gene3D" id="3.60.110.10">
    <property type="entry name" value="Carbon-nitrogen hydrolase"/>
    <property type="match status" value="1"/>
</dbReference>
<feature type="domain" description="CN hydrolase" evidence="10">
    <location>
        <begin position="241"/>
        <end position="502"/>
    </location>
</feature>
<comment type="pathway">
    <text evidence="9">Protein modification; lipoprotein biosynthesis (N-acyl transfer).</text>
</comment>
<keyword evidence="8 9" id="KW-0012">Acyltransferase</keyword>
<feature type="transmembrane region" description="Helical" evidence="9">
    <location>
        <begin position="57"/>
        <end position="79"/>
    </location>
</feature>
<dbReference type="SUPFAM" id="SSF56317">
    <property type="entry name" value="Carbon-nitrogen hydrolase"/>
    <property type="match status" value="1"/>
</dbReference>
<keyword evidence="7 9" id="KW-0472">Membrane</keyword>
<reference evidence="11 12" key="1">
    <citation type="submission" date="2017-01" db="EMBL/GenBank/DDBJ databases">
        <title>Complete Genome Sequence of Paenalcaligenes hominis, Isolated from a paraplegic Patient with neurogenic bladder.</title>
        <authorList>
            <person name="Mukhopadhyay R."/>
            <person name="Joaquin J."/>
            <person name="Hogue R."/>
            <person name="Kilaru A."/>
            <person name="Jospin G."/>
            <person name="Mars K."/>
            <person name="Eisen J.A."/>
            <person name="Chaturvedi V."/>
        </authorList>
    </citation>
    <scope>NUCLEOTIDE SEQUENCE [LARGE SCALE GENOMIC DNA]</scope>
    <source>
        <strain evidence="11 12">15S00501</strain>
    </source>
</reference>
<feature type="transmembrane region" description="Helical" evidence="9">
    <location>
        <begin position="508"/>
        <end position="529"/>
    </location>
</feature>
<dbReference type="PROSITE" id="PS50263">
    <property type="entry name" value="CN_HYDROLASE"/>
    <property type="match status" value="1"/>
</dbReference>
<dbReference type="NCBIfam" id="TIGR00546">
    <property type="entry name" value="lnt"/>
    <property type="match status" value="1"/>
</dbReference>
<evidence type="ECO:0000256" key="2">
    <source>
        <dbReference type="ARBA" id="ARBA00010065"/>
    </source>
</evidence>
<feature type="transmembrane region" description="Helical" evidence="9">
    <location>
        <begin position="31"/>
        <end position="50"/>
    </location>
</feature>
<dbReference type="InterPro" id="IPR003010">
    <property type="entry name" value="C-N_Hydrolase"/>
</dbReference>
<evidence type="ECO:0000256" key="6">
    <source>
        <dbReference type="ARBA" id="ARBA00022989"/>
    </source>
</evidence>
<dbReference type="GO" id="GO:0042158">
    <property type="term" value="P:lipoprotein biosynthetic process"/>
    <property type="evidence" value="ECO:0007669"/>
    <property type="project" value="UniProtKB-UniRule"/>
</dbReference>
<dbReference type="Pfam" id="PF20154">
    <property type="entry name" value="LNT_N"/>
    <property type="match status" value="1"/>
</dbReference>
<dbReference type="EC" id="2.3.1.269" evidence="9"/>
<sequence length="540" mass="59361">MFQRSTSFSVLPLIPLGAIHALSFAAGPVPSVLLPYLQLLSFAAFIFYMLKAPSTRTALWGAWLFGTTQFSVGLYWFFISMHEYGGLAAPLAGAAVFLFAALMAIYYVLAVAVSRFFIRRSRDIGWKEQLAVAAVWASAWTLFEWVRGTFLTGFPWLSIAYGHVDGMFTGWAAVTGAYGLSWVVAYTACALALFALNTSKAAPKSHNFPLGIAFALAVIGIVLHGITWSKPHGEPFFVRLAQGNIDQGIKFDSQYMNDGVELYQKLAALPAKSADSQPSLIVLPETVVPLFQHQWQPQFWQQWIDIAAQQNATLLLGAPLYAQKGEQAIYTNSAFTITADSHPTAIQQLQMQQRYDKHHLVPFGEFVPLGFRWFVDAMAIPLGDFNRGSTRQANFAIGSEYIGPDICYEDVFGEEIIQSVRDHPELGSGATVLVNISNLGWFGDSWALRQHLQIARLRSIETARPMLRATNTGMTASISPTGELQAVLPPHTVGVLDVEIQGMTGQTIYVLVGNGPVIIGSLVLLLMAFRLRSRAQRSKS</sequence>
<evidence type="ECO:0000256" key="5">
    <source>
        <dbReference type="ARBA" id="ARBA00022692"/>
    </source>
</evidence>
<dbReference type="InterPro" id="IPR045378">
    <property type="entry name" value="LNT_N"/>
</dbReference>
<dbReference type="UniPathway" id="UPA00666"/>
<feature type="transmembrane region" description="Helical" evidence="9">
    <location>
        <begin position="208"/>
        <end position="228"/>
    </location>
</feature>
<feature type="transmembrane region" description="Helical" evidence="9">
    <location>
        <begin position="170"/>
        <end position="196"/>
    </location>
</feature>
<dbReference type="Proteomes" id="UP000189369">
    <property type="component" value="Chromosome"/>
</dbReference>
<evidence type="ECO:0000313" key="12">
    <source>
        <dbReference type="Proteomes" id="UP000189369"/>
    </source>
</evidence>
<dbReference type="KEGG" id="phn:PAEH1_11115"/>
<keyword evidence="6 9" id="KW-1133">Transmembrane helix</keyword>
<keyword evidence="3 9" id="KW-1003">Cell membrane</keyword>
<dbReference type="Pfam" id="PF00795">
    <property type="entry name" value="CN_hydrolase"/>
    <property type="match status" value="1"/>
</dbReference>
<evidence type="ECO:0000256" key="4">
    <source>
        <dbReference type="ARBA" id="ARBA00022679"/>
    </source>
</evidence>
<evidence type="ECO:0000313" key="11">
    <source>
        <dbReference type="EMBL" id="AQS51953.1"/>
    </source>
</evidence>
<evidence type="ECO:0000256" key="7">
    <source>
        <dbReference type="ARBA" id="ARBA00023136"/>
    </source>
</evidence>
<evidence type="ECO:0000256" key="9">
    <source>
        <dbReference type="HAMAP-Rule" id="MF_01148"/>
    </source>
</evidence>
<dbReference type="InterPro" id="IPR036526">
    <property type="entry name" value="C-N_Hydrolase_sf"/>
</dbReference>
<dbReference type="PANTHER" id="PTHR38686:SF1">
    <property type="entry name" value="APOLIPOPROTEIN N-ACYLTRANSFERASE"/>
    <property type="match status" value="1"/>
</dbReference>
<dbReference type="PANTHER" id="PTHR38686">
    <property type="entry name" value="APOLIPOPROTEIN N-ACYLTRANSFERASE"/>
    <property type="match status" value="1"/>
</dbReference>
<dbReference type="GO" id="GO:0016410">
    <property type="term" value="F:N-acyltransferase activity"/>
    <property type="evidence" value="ECO:0007669"/>
    <property type="project" value="UniProtKB-UniRule"/>
</dbReference>
<organism evidence="11 12">
    <name type="scientific">Paenalcaligenes hominis</name>
    <dbReference type="NCBI Taxonomy" id="643674"/>
    <lineage>
        <taxon>Bacteria</taxon>
        <taxon>Pseudomonadati</taxon>
        <taxon>Pseudomonadota</taxon>
        <taxon>Betaproteobacteria</taxon>
        <taxon>Burkholderiales</taxon>
        <taxon>Alcaligenaceae</taxon>
        <taxon>Paenalcaligenes</taxon>
    </lineage>
</organism>
<protein>
    <recommendedName>
        <fullName evidence="9">Apolipoprotein N-acyltransferase</fullName>
        <shortName evidence="9">ALP N-acyltransferase</shortName>
        <ecNumber evidence="9">2.3.1.269</ecNumber>
    </recommendedName>
</protein>
<keyword evidence="11" id="KW-0449">Lipoprotein</keyword>
<name>A0A1U9K1L4_9BURK</name>
<comment type="subcellular location">
    <subcellularLocation>
        <location evidence="1 9">Cell membrane</location>
        <topology evidence="1 9">Multi-pass membrane protein</topology>
    </subcellularLocation>
</comment>
<comment type="catalytic activity">
    <reaction evidence="9">
        <text>N-terminal S-1,2-diacyl-sn-glyceryl-L-cysteinyl-[lipoprotein] + a glycerophospholipid = N-acyl-S-1,2-diacyl-sn-glyceryl-L-cysteinyl-[lipoprotein] + a 2-acyl-sn-glycero-3-phospholipid + H(+)</text>
        <dbReference type="Rhea" id="RHEA:48228"/>
        <dbReference type="Rhea" id="RHEA-COMP:14681"/>
        <dbReference type="Rhea" id="RHEA-COMP:14684"/>
        <dbReference type="ChEBI" id="CHEBI:15378"/>
        <dbReference type="ChEBI" id="CHEBI:136912"/>
        <dbReference type="ChEBI" id="CHEBI:140656"/>
        <dbReference type="ChEBI" id="CHEBI:140657"/>
        <dbReference type="ChEBI" id="CHEBI:140660"/>
        <dbReference type="EC" id="2.3.1.269"/>
    </reaction>
</comment>
<dbReference type="EMBL" id="CP019697">
    <property type="protein sequence ID" value="AQS51953.1"/>
    <property type="molecule type" value="Genomic_DNA"/>
</dbReference>
<evidence type="ECO:0000256" key="1">
    <source>
        <dbReference type="ARBA" id="ARBA00004651"/>
    </source>
</evidence>
<dbReference type="OrthoDB" id="9804277at2"/>
<evidence type="ECO:0000256" key="3">
    <source>
        <dbReference type="ARBA" id="ARBA00022475"/>
    </source>
</evidence>
<dbReference type="HAMAP" id="MF_01148">
    <property type="entry name" value="Lnt"/>
    <property type="match status" value="1"/>
</dbReference>